<gene>
    <name evidence="1" type="ORF">EYR15_16330</name>
</gene>
<keyword evidence="2" id="KW-1185">Reference proteome</keyword>
<evidence type="ECO:0000313" key="1">
    <source>
        <dbReference type="EMBL" id="TBN47307.1"/>
    </source>
</evidence>
<dbReference type="AlphaFoldDB" id="A0A4Q9G957"/>
<name>A0A4Q9G957_9HYPH</name>
<sequence>MLANNFPIIPDVSLSELVHDRPGFEPARLVALARERIAETGLDLNGRTVLTEAATGVYVVTPILAALAGARRVYALARDSRHGRKSAAVAWLHRVAEIAGVADVISIVDSIPEAILEQVDLVTNSGHLRPIDARIVDALPSHAVIALMFEAWEWREADIDLAACRRRGIPVVGVNERHQTIDVFSYLGPLAVRLLQDAGVAVYRSTIALVCDNEFGPSLLAGLGAQGARIVQATSVKELAPQAFDAVLIALRPAEQGDRVVAEDARLLAAMSPQVVVAQFWGDVNRLALLECGLAIWPPNAPAKGHMGILLSAIGPEPVVRLQAGGLKAAEIALGDGEGDETSIAQLL</sequence>
<evidence type="ECO:0000313" key="2">
    <source>
        <dbReference type="Proteomes" id="UP000291613"/>
    </source>
</evidence>
<dbReference type="EMBL" id="SIUB01000011">
    <property type="protein sequence ID" value="TBN47307.1"/>
    <property type="molecule type" value="Genomic_DNA"/>
</dbReference>
<dbReference type="RefSeq" id="WP_131004643.1">
    <property type="nucleotide sequence ID" value="NZ_JBHSZR010000010.1"/>
</dbReference>
<dbReference type="Proteomes" id="UP000291613">
    <property type="component" value="Unassembled WGS sequence"/>
</dbReference>
<proteinExistence type="predicted"/>
<protein>
    <submittedName>
        <fullName evidence="1">Uncharacterized protein</fullName>
    </submittedName>
</protein>
<dbReference type="OrthoDB" id="9811799at2"/>
<reference evidence="1 2" key="1">
    <citation type="submission" date="2019-02" db="EMBL/GenBank/DDBJ databases">
        <title>Hansschlegelia quercus sp. nov., a novel methylotrophic bacterium from buds of oak (Quercus robur L.).</title>
        <authorList>
            <person name="Agafonova N.V."/>
            <person name="Kaparullina E.N."/>
            <person name="Grouzdev D.S."/>
            <person name="Doronina N.V."/>
        </authorList>
    </citation>
    <scope>NUCLEOTIDE SEQUENCE [LARGE SCALE GENOMIC DNA]</scope>
    <source>
        <strain evidence="1 2">Dub</strain>
    </source>
</reference>
<accession>A0A4Q9G957</accession>
<comment type="caution">
    <text evidence="1">The sequence shown here is derived from an EMBL/GenBank/DDBJ whole genome shotgun (WGS) entry which is preliminary data.</text>
</comment>
<organism evidence="1 2">
    <name type="scientific">Hansschlegelia quercus</name>
    <dbReference type="NCBI Taxonomy" id="2528245"/>
    <lineage>
        <taxon>Bacteria</taxon>
        <taxon>Pseudomonadati</taxon>
        <taxon>Pseudomonadota</taxon>
        <taxon>Alphaproteobacteria</taxon>
        <taxon>Hyphomicrobiales</taxon>
        <taxon>Methylopilaceae</taxon>
        <taxon>Hansschlegelia</taxon>
    </lineage>
</organism>